<gene>
    <name evidence="2" type="ORF">WH297_06460</name>
</gene>
<dbReference type="RefSeq" id="WP_105541871.1">
    <property type="nucleotide sequence ID" value="NZ_JBBGZH010000001.1"/>
</dbReference>
<keyword evidence="3" id="KW-1185">Reference proteome</keyword>
<evidence type="ECO:0000256" key="1">
    <source>
        <dbReference type="SAM" id="Phobius"/>
    </source>
</evidence>
<accession>A0ABU8PAU9</accession>
<organism evidence="2 3">
    <name type="scientific">Ochrobactrum vermis</name>
    <dbReference type="NCBI Taxonomy" id="1827297"/>
    <lineage>
        <taxon>Bacteria</taxon>
        <taxon>Pseudomonadati</taxon>
        <taxon>Pseudomonadota</taxon>
        <taxon>Alphaproteobacteria</taxon>
        <taxon>Hyphomicrobiales</taxon>
        <taxon>Brucellaceae</taxon>
        <taxon>Brucella/Ochrobactrum group</taxon>
        <taxon>Ochrobactrum</taxon>
    </lineage>
</organism>
<keyword evidence="1" id="KW-1133">Transmembrane helix</keyword>
<comment type="caution">
    <text evidence="2">The sequence shown here is derived from an EMBL/GenBank/DDBJ whole genome shotgun (WGS) entry which is preliminary data.</text>
</comment>
<evidence type="ECO:0000313" key="3">
    <source>
        <dbReference type="Proteomes" id="UP001375812"/>
    </source>
</evidence>
<evidence type="ECO:0000313" key="2">
    <source>
        <dbReference type="EMBL" id="MEJ5019380.1"/>
    </source>
</evidence>
<keyword evidence="1" id="KW-0472">Membrane</keyword>
<feature type="transmembrane region" description="Helical" evidence="1">
    <location>
        <begin position="39"/>
        <end position="61"/>
    </location>
</feature>
<name>A0ABU8PAU9_9HYPH</name>
<dbReference type="Proteomes" id="UP001375812">
    <property type="component" value="Unassembled WGS sequence"/>
</dbReference>
<dbReference type="EMBL" id="JBBGZH010000001">
    <property type="protein sequence ID" value="MEJ5019380.1"/>
    <property type="molecule type" value="Genomic_DNA"/>
</dbReference>
<sequence>MYGKLSLFFYLNKAKRTQETPPIVNTAVTEAELREDINILLRLTAVIGAGVVLAFIIMQLAR</sequence>
<reference evidence="2 3" key="1">
    <citation type="submission" date="2023-12" db="EMBL/GenBank/DDBJ databases">
        <title>Gut-associated functions are favored during microbiome assembly across C. elegans life.</title>
        <authorList>
            <person name="Zimmermann J."/>
        </authorList>
    </citation>
    <scope>NUCLEOTIDE SEQUENCE [LARGE SCALE GENOMIC DNA]</scope>
    <source>
        <strain evidence="2 3">MYb71</strain>
    </source>
</reference>
<keyword evidence="1" id="KW-0812">Transmembrane</keyword>
<proteinExistence type="predicted"/>
<protein>
    <submittedName>
        <fullName evidence="2">Uncharacterized protein</fullName>
    </submittedName>
</protein>